<gene>
    <name evidence="1" type="ORF">CLODIP_2_CD13501</name>
</gene>
<dbReference type="EMBL" id="CADEPI010000101">
    <property type="protein sequence ID" value="CAB3374616.1"/>
    <property type="molecule type" value="Genomic_DNA"/>
</dbReference>
<sequence>MIGHELDKSSSDLLARPGVAAGTCICGVRAISPEINKAFFVRDAHQIHKSSEYISGLPLRSVAPAL</sequence>
<accession>A0A8S1CT39</accession>
<evidence type="ECO:0000313" key="1">
    <source>
        <dbReference type="EMBL" id="CAB3374616.1"/>
    </source>
</evidence>
<evidence type="ECO:0000313" key="2">
    <source>
        <dbReference type="Proteomes" id="UP000494165"/>
    </source>
</evidence>
<proteinExistence type="predicted"/>
<dbReference type="Proteomes" id="UP000494165">
    <property type="component" value="Unassembled WGS sequence"/>
</dbReference>
<reference evidence="1 2" key="1">
    <citation type="submission" date="2020-04" db="EMBL/GenBank/DDBJ databases">
        <authorList>
            <person name="Alioto T."/>
            <person name="Alioto T."/>
            <person name="Gomez Garrido J."/>
        </authorList>
    </citation>
    <scope>NUCLEOTIDE SEQUENCE [LARGE SCALE GENOMIC DNA]</scope>
</reference>
<dbReference type="AlphaFoldDB" id="A0A8S1CT39"/>
<name>A0A8S1CT39_9INSE</name>
<comment type="caution">
    <text evidence="1">The sequence shown here is derived from an EMBL/GenBank/DDBJ whole genome shotgun (WGS) entry which is preliminary data.</text>
</comment>
<organism evidence="1 2">
    <name type="scientific">Cloeon dipterum</name>
    <dbReference type="NCBI Taxonomy" id="197152"/>
    <lineage>
        <taxon>Eukaryota</taxon>
        <taxon>Metazoa</taxon>
        <taxon>Ecdysozoa</taxon>
        <taxon>Arthropoda</taxon>
        <taxon>Hexapoda</taxon>
        <taxon>Insecta</taxon>
        <taxon>Pterygota</taxon>
        <taxon>Palaeoptera</taxon>
        <taxon>Ephemeroptera</taxon>
        <taxon>Pisciforma</taxon>
        <taxon>Baetidae</taxon>
        <taxon>Cloeon</taxon>
    </lineage>
</organism>
<protein>
    <submittedName>
        <fullName evidence="1">Uncharacterized protein</fullName>
    </submittedName>
</protein>
<dbReference type="OrthoDB" id="10259902at2759"/>
<keyword evidence="2" id="KW-1185">Reference proteome</keyword>